<dbReference type="AlphaFoldDB" id="A0A1F6APB9"/>
<comment type="caution">
    <text evidence="8">The sequence shown here is derived from an EMBL/GenBank/DDBJ whole genome shotgun (WGS) entry which is preliminary data.</text>
</comment>
<comment type="catalytic activity">
    <reaction evidence="1">
        <text>a 4-O-methyl-thymidine in DNA + L-cysteinyl-[protein] = a thymidine in DNA + S-methyl-L-cysteinyl-[protein]</text>
        <dbReference type="Rhea" id="RHEA:53428"/>
        <dbReference type="Rhea" id="RHEA-COMP:10131"/>
        <dbReference type="Rhea" id="RHEA-COMP:10132"/>
        <dbReference type="Rhea" id="RHEA-COMP:13555"/>
        <dbReference type="Rhea" id="RHEA-COMP:13556"/>
        <dbReference type="ChEBI" id="CHEBI:29950"/>
        <dbReference type="ChEBI" id="CHEBI:82612"/>
        <dbReference type="ChEBI" id="CHEBI:137386"/>
        <dbReference type="ChEBI" id="CHEBI:137387"/>
        <dbReference type="EC" id="2.1.1.63"/>
    </reaction>
</comment>
<keyword evidence="3" id="KW-0808">Transferase</keyword>
<dbReference type="CDD" id="cd06445">
    <property type="entry name" value="ATase"/>
    <property type="match status" value="1"/>
</dbReference>
<organism evidence="8 9">
    <name type="scientific">Candidatus Gottesmanbacteria bacterium RIFCSPLOWO2_01_FULL_39_12b</name>
    <dbReference type="NCBI Taxonomy" id="1798388"/>
    <lineage>
        <taxon>Bacteria</taxon>
        <taxon>Candidatus Gottesmaniibacteriota</taxon>
    </lineage>
</organism>
<dbReference type="GO" id="GO:0006281">
    <property type="term" value="P:DNA repair"/>
    <property type="evidence" value="ECO:0007669"/>
    <property type="project" value="UniProtKB-KW"/>
</dbReference>
<sequence length="104" mass="12008">MKNNIYQLVYNTVKKIPSGKVTTYGLIAEKLRSVNKNINAHVVGWILHKNKSTDVPCHRVVDRNGRLAPNFAFNGAKEQKIRLEIEGVKFIDEMHVDLKRHLWT</sequence>
<protein>
    <recommendedName>
        <fullName evidence="7">Methylated-DNA-[protein]-cysteine S-methyltransferase DNA binding domain-containing protein</fullName>
    </recommendedName>
</protein>
<evidence type="ECO:0000256" key="4">
    <source>
        <dbReference type="ARBA" id="ARBA00022763"/>
    </source>
</evidence>
<evidence type="ECO:0000313" key="8">
    <source>
        <dbReference type="EMBL" id="OGG26333.1"/>
    </source>
</evidence>
<evidence type="ECO:0000313" key="9">
    <source>
        <dbReference type="Proteomes" id="UP000176609"/>
    </source>
</evidence>
<dbReference type="SUPFAM" id="SSF46767">
    <property type="entry name" value="Methylated DNA-protein cysteine methyltransferase, C-terminal domain"/>
    <property type="match status" value="1"/>
</dbReference>
<dbReference type="InterPro" id="IPR036388">
    <property type="entry name" value="WH-like_DNA-bd_sf"/>
</dbReference>
<dbReference type="PANTHER" id="PTHR42942">
    <property type="entry name" value="6-O-METHYLGUANINE DNA METHYLTRANSFERASE"/>
    <property type="match status" value="1"/>
</dbReference>
<proteinExistence type="predicted"/>
<dbReference type="EMBL" id="MFJR01000011">
    <property type="protein sequence ID" value="OGG26333.1"/>
    <property type="molecule type" value="Genomic_DNA"/>
</dbReference>
<evidence type="ECO:0000256" key="6">
    <source>
        <dbReference type="ARBA" id="ARBA00049348"/>
    </source>
</evidence>
<gene>
    <name evidence="8" type="ORF">A2960_05550</name>
</gene>
<dbReference type="GO" id="GO:0003908">
    <property type="term" value="F:methylated-DNA-[protein]-cysteine S-methyltransferase activity"/>
    <property type="evidence" value="ECO:0007669"/>
    <property type="project" value="UniProtKB-EC"/>
</dbReference>
<dbReference type="PROSITE" id="PS00374">
    <property type="entry name" value="MGMT"/>
    <property type="match status" value="1"/>
</dbReference>
<dbReference type="GO" id="GO:0032259">
    <property type="term" value="P:methylation"/>
    <property type="evidence" value="ECO:0007669"/>
    <property type="project" value="UniProtKB-KW"/>
</dbReference>
<evidence type="ECO:0000256" key="3">
    <source>
        <dbReference type="ARBA" id="ARBA00022679"/>
    </source>
</evidence>
<keyword evidence="4" id="KW-0227">DNA damage</keyword>
<dbReference type="InterPro" id="IPR036217">
    <property type="entry name" value="MethylDNA_cys_MeTrfase_DNAb"/>
</dbReference>
<dbReference type="InterPro" id="IPR014048">
    <property type="entry name" value="MethylDNA_cys_MeTrfase_DNA-bd"/>
</dbReference>
<evidence type="ECO:0000259" key="7">
    <source>
        <dbReference type="Pfam" id="PF01035"/>
    </source>
</evidence>
<reference evidence="8 9" key="1">
    <citation type="journal article" date="2016" name="Nat. Commun.">
        <title>Thousands of microbial genomes shed light on interconnected biogeochemical processes in an aquifer system.</title>
        <authorList>
            <person name="Anantharaman K."/>
            <person name="Brown C.T."/>
            <person name="Hug L.A."/>
            <person name="Sharon I."/>
            <person name="Castelle C.J."/>
            <person name="Probst A.J."/>
            <person name="Thomas B.C."/>
            <person name="Singh A."/>
            <person name="Wilkins M.J."/>
            <person name="Karaoz U."/>
            <person name="Brodie E.L."/>
            <person name="Williams K.H."/>
            <person name="Hubbard S.S."/>
            <person name="Banfield J.F."/>
        </authorList>
    </citation>
    <scope>NUCLEOTIDE SEQUENCE [LARGE SCALE GENOMIC DNA]</scope>
</reference>
<evidence type="ECO:0000256" key="1">
    <source>
        <dbReference type="ARBA" id="ARBA00001286"/>
    </source>
</evidence>
<accession>A0A1F6APB9</accession>
<dbReference type="InterPro" id="IPR052520">
    <property type="entry name" value="ATL_DNA_repair"/>
</dbReference>
<dbReference type="Proteomes" id="UP000176609">
    <property type="component" value="Unassembled WGS sequence"/>
</dbReference>
<name>A0A1F6APB9_9BACT</name>
<comment type="catalytic activity">
    <reaction evidence="6">
        <text>a 6-O-methyl-2'-deoxyguanosine in DNA + L-cysteinyl-[protein] = S-methyl-L-cysteinyl-[protein] + a 2'-deoxyguanosine in DNA</text>
        <dbReference type="Rhea" id="RHEA:24000"/>
        <dbReference type="Rhea" id="RHEA-COMP:10131"/>
        <dbReference type="Rhea" id="RHEA-COMP:10132"/>
        <dbReference type="Rhea" id="RHEA-COMP:11367"/>
        <dbReference type="Rhea" id="RHEA-COMP:11368"/>
        <dbReference type="ChEBI" id="CHEBI:29950"/>
        <dbReference type="ChEBI" id="CHEBI:82612"/>
        <dbReference type="ChEBI" id="CHEBI:85445"/>
        <dbReference type="ChEBI" id="CHEBI:85448"/>
        <dbReference type="EC" id="2.1.1.63"/>
    </reaction>
</comment>
<evidence type="ECO:0000256" key="5">
    <source>
        <dbReference type="ARBA" id="ARBA00023204"/>
    </source>
</evidence>
<dbReference type="InterPro" id="IPR001497">
    <property type="entry name" value="MethylDNA_cys_MeTrfase_AS"/>
</dbReference>
<dbReference type="Gene3D" id="1.10.10.10">
    <property type="entry name" value="Winged helix-like DNA-binding domain superfamily/Winged helix DNA-binding domain"/>
    <property type="match status" value="1"/>
</dbReference>
<dbReference type="Pfam" id="PF01035">
    <property type="entry name" value="DNA_binding_1"/>
    <property type="match status" value="1"/>
</dbReference>
<evidence type="ECO:0000256" key="2">
    <source>
        <dbReference type="ARBA" id="ARBA00022603"/>
    </source>
</evidence>
<keyword evidence="2" id="KW-0489">Methyltransferase</keyword>
<keyword evidence="5" id="KW-0234">DNA repair</keyword>
<feature type="domain" description="Methylated-DNA-[protein]-cysteine S-methyltransferase DNA binding" evidence="7">
    <location>
        <begin position="5"/>
        <end position="88"/>
    </location>
</feature>
<dbReference type="PANTHER" id="PTHR42942:SF1">
    <property type="entry name" value="ALKYLTRANSFERASE-LIKE PROTEIN 1"/>
    <property type="match status" value="1"/>
</dbReference>